<proteinExistence type="predicted"/>
<dbReference type="HOGENOM" id="CLU_2822437_0_0_6"/>
<dbReference type="RefSeq" id="WP_025289918.1">
    <property type="nucleotide sequence ID" value="NZ_CP006956.1"/>
</dbReference>
<organism evidence="1 2">
    <name type="scientific">Bibersteinia trehalosi USDA-ARS-USMARC-190</name>
    <dbReference type="NCBI Taxonomy" id="1263832"/>
    <lineage>
        <taxon>Bacteria</taxon>
        <taxon>Pseudomonadati</taxon>
        <taxon>Pseudomonadota</taxon>
        <taxon>Gammaproteobacteria</taxon>
        <taxon>Pasteurellales</taxon>
        <taxon>Pasteurellaceae</taxon>
        <taxon>Bibersteinia</taxon>
    </lineage>
</organism>
<dbReference type="KEGG" id="btra:F544_20690"/>
<dbReference type="PATRIC" id="fig|1263832.3.peg.2057"/>
<dbReference type="EMBL" id="CP006956">
    <property type="protein sequence ID" value="AHG87297.1"/>
    <property type="molecule type" value="Genomic_DNA"/>
</dbReference>
<name>W0RA31_BIBTR</name>
<evidence type="ECO:0000313" key="1">
    <source>
        <dbReference type="EMBL" id="AHG87297.1"/>
    </source>
</evidence>
<dbReference type="AlphaFoldDB" id="W0RA31"/>
<reference evidence="1 2" key="1">
    <citation type="submission" date="2013-12" db="EMBL/GenBank/DDBJ databases">
        <title>Annotation of the Bibersteinia trehalosi USDA-ARS-USMARC-190 complete genome.</title>
        <authorList>
            <person name="Harhay G.P."/>
            <person name="McVey S."/>
            <person name="Clawson M.L."/>
            <person name="Bono J."/>
            <person name="Heaton M.P."/>
            <person name="Chitko-Mckown C.G."/>
            <person name="Harhay D.M."/>
            <person name="Smith T.P.L."/>
        </authorList>
    </citation>
    <scope>NUCLEOTIDE SEQUENCE [LARGE SCALE GENOMIC DNA]</scope>
    <source>
        <strain evidence="1 2">USDA-ARS-USMARC-190</strain>
    </source>
</reference>
<protein>
    <recommendedName>
        <fullName evidence="3">SPOR domain-containing protein</fullName>
    </recommendedName>
</protein>
<accession>W0RA31</accession>
<gene>
    <name evidence="1" type="ORF">F544_20690</name>
</gene>
<sequence>MTENTTPSTVIYQVKARDINGNHIIKGSYSDKAQAYHKADEITAQGIYQSVYIVPIDPKTGRIIIA</sequence>
<dbReference type="Proteomes" id="UP000019086">
    <property type="component" value="Chromosome"/>
</dbReference>
<evidence type="ECO:0000313" key="2">
    <source>
        <dbReference type="Proteomes" id="UP000019086"/>
    </source>
</evidence>
<evidence type="ECO:0008006" key="3">
    <source>
        <dbReference type="Google" id="ProtNLM"/>
    </source>
</evidence>